<sequence length="329" mass="35074">MNRVLFFAFVLSLSLMLAACNSSGNNQASDNDKSAATDGLDTNIVTIATGGASGPYNIIGSTLADQYTKTFDVNSRTQTTGASVENINLLEQGKAEIAFVMSDALSQAINGEVSFNEPVKNVSHIATLYPNVVQIITKKGTGINTIEDLKGKRVAVGDQNSGVEINARVLLKGHGITYDDLKVDYLGYAEAADGLKAGTIDAAFLTSGLPNASVLELAESIDLQLVSINPDKVAEIAKEHPYFVAYDIPADTYGNKEAIPTAAVPNALVVRADMSEDDVYKLTKQFFESLPTLQNAHQAANDITLEGAQQNIVAPLHPGAKRFYDEQSQ</sequence>
<dbReference type="SUPFAM" id="SSF53850">
    <property type="entry name" value="Periplasmic binding protein-like II"/>
    <property type="match status" value="1"/>
</dbReference>
<dbReference type="CDD" id="cd13567">
    <property type="entry name" value="PBP2_TtGluBP"/>
    <property type="match status" value="1"/>
</dbReference>
<dbReference type="PANTHER" id="PTHR42941">
    <property type="entry name" value="SLL1037 PROTEIN"/>
    <property type="match status" value="1"/>
</dbReference>
<dbReference type="NCBIfam" id="TIGR02122">
    <property type="entry name" value="TRAP_TAXI"/>
    <property type="match status" value="1"/>
</dbReference>
<dbReference type="InterPro" id="IPR011852">
    <property type="entry name" value="TRAP_TAXI"/>
</dbReference>
<organism evidence="2 3">
    <name type="scientific">Ureibacillus thermosphaericus</name>
    <dbReference type="NCBI Taxonomy" id="51173"/>
    <lineage>
        <taxon>Bacteria</taxon>
        <taxon>Bacillati</taxon>
        <taxon>Bacillota</taxon>
        <taxon>Bacilli</taxon>
        <taxon>Bacillales</taxon>
        <taxon>Caryophanaceae</taxon>
        <taxon>Ureibacillus</taxon>
    </lineage>
</organism>
<feature type="chain" id="PRO_5032520596" description="C4-dicarboxylate ABC transporter substrate-binding protein" evidence="1">
    <location>
        <begin position="29"/>
        <end position="329"/>
    </location>
</feature>
<evidence type="ECO:0000313" key="2">
    <source>
        <dbReference type="EMBL" id="MBB5149188.1"/>
    </source>
</evidence>
<dbReference type="AlphaFoldDB" id="A0A840PY82"/>
<proteinExistence type="predicted"/>
<dbReference type="PROSITE" id="PS51257">
    <property type="entry name" value="PROKAR_LIPOPROTEIN"/>
    <property type="match status" value="1"/>
</dbReference>
<dbReference type="PANTHER" id="PTHR42941:SF1">
    <property type="entry name" value="SLL1037 PROTEIN"/>
    <property type="match status" value="1"/>
</dbReference>
<reference evidence="2 3" key="1">
    <citation type="submission" date="2020-08" db="EMBL/GenBank/DDBJ databases">
        <title>Genomic Encyclopedia of Type Strains, Phase IV (KMG-IV): sequencing the most valuable type-strain genomes for metagenomic binning, comparative biology and taxonomic classification.</title>
        <authorList>
            <person name="Goeker M."/>
        </authorList>
    </citation>
    <scope>NUCLEOTIDE SEQUENCE [LARGE SCALE GENOMIC DNA]</scope>
    <source>
        <strain evidence="2 3">DSM 10633</strain>
    </source>
</reference>
<evidence type="ECO:0000256" key="1">
    <source>
        <dbReference type="SAM" id="SignalP"/>
    </source>
</evidence>
<dbReference type="Gene3D" id="3.40.190.10">
    <property type="entry name" value="Periplasmic binding protein-like II"/>
    <property type="match status" value="2"/>
</dbReference>
<protein>
    <recommendedName>
        <fullName evidence="4">C4-dicarboxylate ABC transporter substrate-binding protein</fullName>
    </recommendedName>
</protein>
<name>A0A840PY82_URETH</name>
<dbReference type="EMBL" id="JACHGZ010000016">
    <property type="protein sequence ID" value="MBB5149188.1"/>
    <property type="molecule type" value="Genomic_DNA"/>
</dbReference>
<dbReference type="RefSeq" id="WP_016838935.1">
    <property type="nucleotide sequence ID" value="NZ_JAAXPW010000017.1"/>
</dbReference>
<accession>A0A840PY82</accession>
<comment type="caution">
    <text evidence="2">The sequence shown here is derived from an EMBL/GenBank/DDBJ whole genome shotgun (WGS) entry which is preliminary data.</text>
</comment>
<gene>
    <name evidence="2" type="ORF">HNR36_001576</name>
</gene>
<keyword evidence="1" id="KW-0732">Signal</keyword>
<evidence type="ECO:0008006" key="4">
    <source>
        <dbReference type="Google" id="ProtNLM"/>
    </source>
</evidence>
<dbReference type="Pfam" id="PF16868">
    <property type="entry name" value="NMT1_3"/>
    <property type="match status" value="1"/>
</dbReference>
<dbReference type="Proteomes" id="UP000557217">
    <property type="component" value="Unassembled WGS sequence"/>
</dbReference>
<evidence type="ECO:0000313" key="3">
    <source>
        <dbReference type="Proteomes" id="UP000557217"/>
    </source>
</evidence>
<feature type="signal peptide" evidence="1">
    <location>
        <begin position="1"/>
        <end position="28"/>
    </location>
</feature>
<keyword evidence="3" id="KW-1185">Reference proteome</keyword>